<dbReference type="HOGENOM" id="CLU_2003608_0_0_1"/>
<evidence type="ECO:0000313" key="2">
    <source>
        <dbReference type="Proteomes" id="UP000002428"/>
    </source>
</evidence>
<proteinExistence type="predicted"/>
<name>Q6FW59_CANGA</name>
<dbReference type="Proteomes" id="UP000002428">
    <property type="component" value="Chromosome D"/>
</dbReference>
<dbReference type="AlphaFoldDB" id="Q6FW59"/>
<reference evidence="1 2" key="1">
    <citation type="journal article" date="2004" name="Nature">
        <title>Genome evolution in yeasts.</title>
        <authorList>
            <consortium name="Genolevures"/>
            <person name="Dujon B."/>
            <person name="Sherman D."/>
            <person name="Fischer G."/>
            <person name="Durrens P."/>
            <person name="Casaregola S."/>
            <person name="Lafontaine I."/>
            <person name="de Montigny J."/>
            <person name="Marck C."/>
            <person name="Neuveglise C."/>
            <person name="Talla E."/>
            <person name="Goffard N."/>
            <person name="Frangeul L."/>
            <person name="Aigle M."/>
            <person name="Anthouard V."/>
            <person name="Babour A."/>
            <person name="Barbe V."/>
            <person name="Barnay S."/>
            <person name="Blanchin S."/>
            <person name="Beckerich J.M."/>
            <person name="Beyne E."/>
            <person name="Bleykasten C."/>
            <person name="Boisrame A."/>
            <person name="Boyer J."/>
            <person name="Cattolico L."/>
            <person name="Confanioleri F."/>
            <person name="de Daruvar A."/>
            <person name="Despons L."/>
            <person name="Fabre E."/>
            <person name="Fairhead C."/>
            <person name="Ferry-Dumazet H."/>
            <person name="Groppi A."/>
            <person name="Hantraye F."/>
            <person name="Hennequin C."/>
            <person name="Jauniaux N."/>
            <person name="Joyet P."/>
            <person name="Kachouri R."/>
            <person name="Kerrest A."/>
            <person name="Koszul R."/>
            <person name="Lemaire M."/>
            <person name="Lesur I."/>
            <person name="Ma L."/>
            <person name="Muller H."/>
            <person name="Nicaud J.M."/>
            <person name="Nikolski M."/>
            <person name="Oztas S."/>
            <person name="Ozier-Kalogeropoulos O."/>
            <person name="Pellenz S."/>
            <person name="Potier S."/>
            <person name="Richard G.F."/>
            <person name="Straub M.L."/>
            <person name="Suleau A."/>
            <person name="Swennene D."/>
            <person name="Tekaia F."/>
            <person name="Wesolowski-Louvel M."/>
            <person name="Westhof E."/>
            <person name="Wirth B."/>
            <person name="Zeniou-Meyer M."/>
            <person name="Zivanovic I."/>
            <person name="Bolotin-Fukuhara M."/>
            <person name="Thierry A."/>
            <person name="Bouchier C."/>
            <person name="Caudron B."/>
            <person name="Scarpelli C."/>
            <person name="Gaillardin C."/>
            <person name="Weissenbach J."/>
            <person name="Wincker P."/>
            <person name="Souciet J.L."/>
        </authorList>
    </citation>
    <scope>NUCLEOTIDE SEQUENCE [LARGE SCALE GENOMIC DNA]</scope>
    <source>
        <strain evidence="2">ATCC 2001 / BCRC 20586 / JCM 3761 / NBRC 0622 / NRRL Y-65 / CBS 138</strain>
    </source>
</reference>
<evidence type="ECO:0000313" key="1">
    <source>
        <dbReference type="EMBL" id="CAG58446.1"/>
    </source>
</evidence>
<organism evidence="1 2">
    <name type="scientific">Candida glabrata (strain ATCC 2001 / BCRC 20586 / JCM 3761 / NBRC 0622 / NRRL Y-65 / CBS 138)</name>
    <name type="common">Yeast</name>
    <name type="synonym">Nakaseomyces glabratus</name>
    <dbReference type="NCBI Taxonomy" id="284593"/>
    <lineage>
        <taxon>Eukaryota</taxon>
        <taxon>Fungi</taxon>
        <taxon>Dikarya</taxon>
        <taxon>Ascomycota</taxon>
        <taxon>Saccharomycotina</taxon>
        <taxon>Saccharomycetes</taxon>
        <taxon>Saccharomycetales</taxon>
        <taxon>Saccharomycetaceae</taxon>
        <taxon>Nakaseomyces</taxon>
    </lineage>
</organism>
<gene>
    <name evidence="1" type="ordered locus">CAGL0D02750g</name>
</gene>
<dbReference type="EMBL" id="CR380950">
    <property type="protein sequence ID" value="CAG58446.1"/>
    <property type="molecule type" value="Genomic_DNA"/>
</dbReference>
<sequence>MGHGGLATKYLSKFTVTHSLLWKNVYKIVTWITMVLSRYSYELSDSITDHSMIKDKNRNLMITNQFQNNYAVGTLSSFVIFDVNGFEYYVINVYRQFTIHYCRRNNTRKLSWTLGVRYTLSLQF</sequence>
<keyword evidence="2" id="KW-1185">Reference proteome</keyword>
<protein>
    <submittedName>
        <fullName evidence="1">Uncharacterized protein</fullName>
    </submittedName>
</protein>
<accession>Q6FW59</accession>
<dbReference type="InParanoid" id="Q6FW59"/>